<keyword evidence="1" id="KW-0378">Hydrolase</keyword>
<reference evidence="1" key="1">
    <citation type="journal article" date="2013" name="Environ. Microbiol.">
        <title>Microbiota from the distal guts of lean and obese adolescents exhibit partial functional redundancy besides clear differences in community structure.</title>
        <authorList>
            <person name="Ferrer M."/>
            <person name="Ruiz A."/>
            <person name="Lanza F."/>
            <person name="Haange S.B."/>
            <person name="Oberbach A."/>
            <person name="Till H."/>
            <person name="Bargiela R."/>
            <person name="Campoy C."/>
            <person name="Segura M.T."/>
            <person name="Richter M."/>
            <person name="von Bergen M."/>
            <person name="Seifert J."/>
            <person name="Suarez A."/>
        </authorList>
    </citation>
    <scope>NUCLEOTIDE SEQUENCE</scope>
</reference>
<dbReference type="EMBL" id="AJWY01009431">
    <property type="protein sequence ID" value="EKC58391.1"/>
    <property type="molecule type" value="Genomic_DNA"/>
</dbReference>
<proteinExistence type="predicted"/>
<sequence length="223" mass="24957">RTGRSWVLFDDIDFGPDGADTVELPIFVLDGEPTTFRFWDGEPYAEGSTMIGERVYHKPKQWNVYQPDTFKLDKLLRGIGRFAVELNVKVHIKGFIFTRHSRAWDTLAAGACDAVYGDSFTRDGSRVLGIGNNVSLLFDRMDFGETGCCGIRITGRSPLPANTVHLMFAAADGGETERRVVEFGPQADWGEQTFTFEPVTGARQVTFLFLPGTQFDFDSFTFI</sequence>
<dbReference type="AlphaFoldDB" id="K1TGJ1"/>
<evidence type="ECO:0000313" key="1">
    <source>
        <dbReference type="EMBL" id="EKC58391.1"/>
    </source>
</evidence>
<dbReference type="GO" id="GO:0016787">
    <property type="term" value="F:hydrolase activity"/>
    <property type="evidence" value="ECO:0007669"/>
    <property type="project" value="UniProtKB-KW"/>
</dbReference>
<gene>
    <name evidence="1" type="ORF">LEA_13886</name>
</gene>
<protein>
    <submittedName>
        <fullName evidence="1">Glycoside hydrolase family 2 sugar binding protein</fullName>
    </submittedName>
</protein>
<comment type="caution">
    <text evidence="1">The sequence shown here is derived from an EMBL/GenBank/DDBJ whole genome shotgun (WGS) entry which is preliminary data.</text>
</comment>
<feature type="non-terminal residue" evidence="1">
    <location>
        <position position="1"/>
    </location>
</feature>
<accession>K1TGJ1</accession>
<dbReference type="Gene3D" id="2.60.120.260">
    <property type="entry name" value="Galactose-binding domain-like"/>
    <property type="match status" value="1"/>
</dbReference>
<organism evidence="1">
    <name type="scientific">human gut metagenome</name>
    <dbReference type="NCBI Taxonomy" id="408170"/>
    <lineage>
        <taxon>unclassified sequences</taxon>
        <taxon>metagenomes</taxon>
        <taxon>organismal metagenomes</taxon>
    </lineage>
</organism>
<name>K1TGJ1_9ZZZZ</name>